<feature type="region of interest" description="Disordered" evidence="1">
    <location>
        <begin position="124"/>
        <end position="168"/>
    </location>
</feature>
<protein>
    <submittedName>
        <fullName evidence="2">Uncharacterized protein</fullName>
    </submittedName>
</protein>
<evidence type="ECO:0000313" key="3">
    <source>
        <dbReference type="Proteomes" id="UP000028837"/>
    </source>
</evidence>
<evidence type="ECO:0000256" key="1">
    <source>
        <dbReference type="SAM" id="MobiDB-lite"/>
    </source>
</evidence>
<name>A0A086K0I5_TOXGO</name>
<feature type="compositionally biased region" description="Polar residues" evidence="1">
    <location>
        <begin position="243"/>
        <end position="256"/>
    </location>
</feature>
<evidence type="ECO:0000313" key="2">
    <source>
        <dbReference type="EMBL" id="KFG37903.1"/>
    </source>
</evidence>
<dbReference type="Proteomes" id="UP000028837">
    <property type="component" value="Unassembled WGS sequence"/>
</dbReference>
<organism evidence="2 3">
    <name type="scientific">Toxoplasma gondii GAB2-2007-GAL-DOM2</name>
    <dbReference type="NCBI Taxonomy" id="1130820"/>
    <lineage>
        <taxon>Eukaryota</taxon>
        <taxon>Sar</taxon>
        <taxon>Alveolata</taxon>
        <taxon>Apicomplexa</taxon>
        <taxon>Conoidasida</taxon>
        <taxon>Coccidia</taxon>
        <taxon>Eucoccidiorida</taxon>
        <taxon>Eimeriorina</taxon>
        <taxon>Sarcocystidae</taxon>
        <taxon>Toxoplasma</taxon>
    </lineage>
</organism>
<comment type="caution">
    <text evidence="2">The sequence shown here is derived from an EMBL/GenBank/DDBJ whole genome shotgun (WGS) entry which is preliminary data.</text>
</comment>
<gene>
    <name evidence="2" type="ORF">TGDOM2_203740</name>
</gene>
<feature type="region of interest" description="Disordered" evidence="1">
    <location>
        <begin position="243"/>
        <end position="268"/>
    </location>
</feature>
<accession>A0A086K0I5</accession>
<dbReference type="EMBL" id="AHZU02000972">
    <property type="protein sequence ID" value="KFG37903.1"/>
    <property type="molecule type" value="Genomic_DNA"/>
</dbReference>
<proteinExistence type="predicted"/>
<dbReference type="OrthoDB" id="10423132at2759"/>
<feature type="compositionally biased region" description="Polar residues" evidence="1">
    <location>
        <begin position="138"/>
        <end position="151"/>
    </location>
</feature>
<dbReference type="VEuPathDB" id="ToxoDB:TGDOM2_203740"/>
<sequence>MHASLGRKIWLSPGNAVLICNFHFHSLCQVKLKEYCAHEDASPGTTACYLCFSGNERLHYCMMTMGAQLARVSLGHARSSPIPPLPGTAHTTVFLVFIVTVLLSQRGSYVDVMAIPVGGSAVGSNGEPPFDAGKGVASEQSGTGTEPSASTMKAALGPASQTSEKLPVPAAAKPVIHLDVGEKEGNDALSSLEESSLVFTDGVHTAGSSRPSFRRKRLVKRVLGPLLVLAVLSALLRTLSRYSWTGGSPSRQSTGGATAGARGDQRER</sequence>
<reference evidence="2 3" key="1">
    <citation type="submission" date="2014-02" db="EMBL/GenBank/DDBJ databases">
        <authorList>
            <person name="Sibley D."/>
            <person name="Venepally P."/>
            <person name="Karamycheva S."/>
            <person name="Hadjithomas M."/>
            <person name="Khan A."/>
            <person name="Brunk B."/>
            <person name="Roos D."/>
            <person name="Caler E."/>
            <person name="Lorenzi H."/>
        </authorList>
    </citation>
    <scope>NUCLEOTIDE SEQUENCE [LARGE SCALE GENOMIC DNA]</scope>
    <source>
        <strain evidence="2 3">GAB2-2007-GAL-DOM2</strain>
    </source>
</reference>
<dbReference type="AlphaFoldDB" id="A0A086K0I5"/>